<gene>
    <name evidence="1" type="ORF">C1H71_14930</name>
</gene>
<dbReference type="EMBL" id="CP025781">
    <property type="protein sequence ID" value="QBC44695.1"/>
    <property type="molecule type" value="Genomic_DNA"/>
</dbReference>
<keyword evidence="2" id="KW-1185">Reference proteome</keyword>
<proteinExistence type="predicted"/>
<dbReference type="InterPro" id="IPR021733">
    <property type="entry name" value="DUF3304"/>
</dbReference>
<protein>
    <recommendedName>
        <fullName evidence="3">DUF3304 domain-containing protein</fullName>
    </recommendedName>
</protein>
<dbReference type="Pfam" id="PF11745">
    <property type="entry name" value="DUF3304"/>
    <property type="match status" value="1"/>
</dbReference>
<reference evidence="1 2" key="1">
    <citation type="submission" date="2018-01" db="EMBL/GenBank/DDBJ databases">
        <title>Genome sequence of Iodobacter sp. strain PCH194 isolated from Indian Trans-Himalaya.</title>
        <authorList>
            <person name="Kumar V."/>
            <person name="Thakur V."/>
            <person name="Kumar S."/>
            <person name="Singh D."/>
        </authorList>
    </citation>
    <scope>NUCLEOTIDE SEQUENCE [LARGE SCALE GENOMIC DNA]</scope>
    <source>
        <strain evidence="1 2">PCH194</strain>
    </source>
</reference>
<organism evidence="1 2">
    <name type="scientific">Iodobacter fluviatilis</name>
    <dbReference type="NCBI Taxonomy" id="537"/>
    <lineage>
        <taxon>Bacteria</taxon>
        <taxon>Pseudomonadati</taxon>
        <taxon>Pseudomonadota</taxon>
        <taxon>Betaproteobacteria</taxon>
        <taxon>Neisseriales</taxon>
        <taxon>Chitinibacteraceae</taxon>
        <taxon>Iodobacter</taxon>
    </lineage>
</organism>
<evidence type="ECO:0000313" key="1">
    <source>
        <dbReference type="EMBL" id="QBC44695.1"/>
    </source>
</evidence>
<sequence length="100" mass="11293">MLMVNGGESSCNGRWGKTVCCVSMPREYPKEGLKVKVRWNATDTLEEHWFEKEVLVDPYPAGGGSVYVHFLPEQQVKVIVSNLYPENPDYPGPHLLGEEK</sequence>
<dbReference type="KEGG" id="ifl:C1H71_14930"/>
<dbReference type="Proteomes" id="UP000515917">
    <property type="component" value="Chromosome"/>
</dbReference>
<accession>A0A7G3GDE0</accession>
<evidence type="ECO:0000313" key="2">
    <source>
        <dbReference type="Proteomes" id="UP000515917"/>
    </source>
</evidence>
<evidence type="ECO:0008006" key="3">
    <source>
        <dbReference type="Google" id="ProtNLM"/>
    </source>
</evidence>
<name>A0A7G3GDE0_9NEIS</name>
<dbReference type="AlphaFoldDB" id="A0A7G3GDE0"/>